<comment type="caution">
    <text evidence="2">The sequence shown here is derived from an EMBL/GenBank/DDBJ whole genome shotgun (WGS) entry which is preliminary data.</text>
</comment>
<evidence type="ECO:0000256" key="1">
    <source>
        <dbReference type="SAM" id="MobiDB-lite"/>
    </source>
</evidence>
<keyword evidence="3" id="KW-1185">Reference proteome</keyword>
<reference evidence="2 3" key="1">
    <citation type="submission" date="2019-10" db="EMBL/GenBank/DDBJ databases">
        <title>Assembly and Annotation for the nematode Trichostrongylus colubriformis.</title>
        <authorList>
            <person name="Martin J."/>
        </authorList>
    </citation>
    <scope>NUCLEOTIDE SEQUENCE [LARGE SCALE GENOMIC DNA]</scope>
    <source>
        <strain evidence="2">G859</strain>
        <tissue evidence="2">Whole worm</tissue>
    </source>
</reference>
<dbReference type="AlphaFoldDB" id="A0AAN8FFD0"/>
<feature type="region of interest" description="Disordered" evidence="1">
    <location>
        <begin position="1"/>
        <end position="41"/>
    </location>
</feature>
<evidence type="ECO:0000313" key="2">
    <source>
        <dbReference type="EMBL" id="KAK5973077.1"/>
    </source>
</evidence>
<gene>
    <name evidence="2" type="ORF">GCK32_005612</name>
</gene>
<protein>
    <submittedName>
        <fullName evidence="2">Uncharacterized protein</fullName>
    </submittedName>
</protein>
<dbReference type="EMBL" id="WIXE01015937">
    <property type="protein sequence ID" value="KAK5973077.1"/>
    <property type="molecule type" value="Genomic_DNA"/>
</dbReference>
<proteinExistence type="predicted"/>
<dbReference type="Proteomes" id="UP001331761">
    <property type="component" value="Unassembled WGS sequence"/>
</dbReference>
<feature type="compositionally biased region" description="Basic and acidic residues" evidence="1">
    <location>
        <begin position="1"/>
        <end position="16"/>
    </location>
</feature>
<sequence>MARGDAETTKQRGRVAEKRRRGTQPRPAAGIAENERGSTAGTAKCEGGSVVSIMISFYHMKDILRRSLPFQKRY</sequence>
<accession>A0AAN8FFD0</accession>
<organism evidence="2 3">
    <name type="scientific">Trichostrongylus colubriformis</name>
    <name type="common">Black scour worm</name>
    <dbReference type="NCBI Taxonomy" id="6319"/>
    <lineage>
        <taxon>Eukaryota</taxon>
        <taxon>Metazoa</taxon>
        <taxon>Ecdysozoa</taxon>
        <taxon>Nematoda</taxon>
        <taxon>Chromadorea</taxon>
        <taxon>Rhabditida</taxon>
        <taxon>Rhabditina</taxon>
        <taxon>Rhabditomorpha</taxon>
        <taxon>Strongyloidea</taxon>
        <taxon>Trichostrongylidae</taxon>
        <taxon>Trichostrongylus</taxon>
    </lineage>
</organism>
<evidence type="ECO:0000313" key="3">
    <source>
        <dbReference type="Proteomes" id="UP001331761"/>
    </source>
</evidence>
<name>A0AAN8FFD0_TRICO</name>